<dbReference type="RefSeq" id="WP_054756915.1">
    <property type="nucleotide sequence ID" value="NZ_AZFQ01000036.1"/>
</dbReference>
<evidence type="ECO:0000313" key="2">
    <source>
        <dbReference type="EMBL" id="KRL98840.1"/>
    </source>
</evidence>
<dbReference type="PATRIC" id="fig|1423801.4.peg.662"/>
<dbReference type="GO" id="GO:0006950">
    <property type="term" value="P:response to stress"/>
    <property type="evidence" value="ECO:0007669"/>
    <property type="project" value="TreeGrafter"/>
</dbReference>
<dbReference type="OrthoDB" id="1926989at2"/>
<organism evidence="2 3">
    <name type="scientific">Liquorilactobacillus satsumensis DSM 16230 = JCM 12392</name>
    <dbReference type="NCBI Taxonomy" id="1423801"/>
    <lineage>
        <taxon>Bacteria</taxon>
        <taxon>Bacillati</taxon>
        <taxon>Bacillota</taxon>
        <taxon>Bacilli</taxon>
        <taxon>Lactobacillales</taxon>
        <taxon>Lactobacillaceae</taxon>
        <taxon>Liquorilactobacillus</taxon>
    </lineage>
</organism>
<feature type="domain" description="HTH marR-type" evidence="1">
    <location>
        <begin position="1"/>
        <end position="137"/>
    </location>
</feature>
<dbReference type="InterPro" id="IPR000835">
    <property type="entry name" value="HTH_MarR-typ"/>
</dbReference>
<dbReference type="Gene3D" id="1.10.10.10">
    <property type="entry name" value="Winged helix-like DNA-binding domain superfamily/Winged helix DNA-binding domain"/>
    <property type="match status" value="1"/>
</dbReference>
<dbReference type="SUPFAM" id="SSF46785">
    <property type="entry name" value="Winged helix' DNA-binding domain"/>
    <property type="match status" value="1"/>
</dbReference>
<proteinExistence type="predicted"/>
<dbReference type="Pfam" id="PF01047">
    <property type="entry name" value="MarR"/>
    <property type="match status" value="1"/>
</dbReference>
<accession>A0A0R1V653</accession>
<dbReference type="InterPro" id="IPR036390">
    <property type="entry name" value="WH_DNA-bd_sf"/>
</dbReference>
<evidence type="ECO:0000259" key="1">
    <source>
        <dbReference type="PROSITE" id="PS50995"/>
    </source>
</evidence>
<protein>
    <submittedName>
        <fullName evidence="2">Transcriptional regulator</fullName>
    </submittedName>
</protein>
<dbReference type="Proteomes" id="UP000051166">
    <property type="component" value="Unassembled WGS sequence"/>
</dbReference>
<dbReference type="PROSITE" id="PS50995">
    <property type="entry name" value="HTH_MARR_2"/>
    <property type="match status" value="1"/>
</dbReference>
<evidence type="ECO:0000313" key="3">
    <source>
        <dbReference type="Proteomes" id="UP000051166"/>
    </source>
</evidence>
<gene>
    <name evidence="2" type="ORF">FD50_GL000653</name>
</gene>
<dbReference type="SMART" id="SM00347">
    <property type="entry name" value="HTH_MARR"/>
    <property type="match status" value="1"/>
</dbReference>
<dbReference type="AlphaFoldDB" id="A0A0R1V653"/>
<comment type="caution">
    <text evidence="2">The sequence shown here is derived from an EMBL/GenBank/DDBJ whole genome shotgun (WGS) entry which is preliminary data.</text>
</comment>
<dbReference type="InterPro" id="IPR036388">
    <property type="entry name" value="WH-like_DNA-bd_sf"/>
</dbReference>
<dbReference type="PANTHER" id="PTHR33164">
    <property type="entry name" value="TRANSCRIPTIONAL REGULATOR, MARR FAMILY"/>
    <property type="match status" value="1"/>
</dbReference>
<name>A0A0R1V653_9LACO</name>
<dbReference type="STRING" id="1423801.FD50_GL000653"/>
<dbReference type="PANTHER" id="PTHR33164:SF43">
    <property type="entry name" value="HTH-TYPE TRANSCRIPTIONAL REPRESSOR YETL"/>
    <property type="match status" value="1"/>
</dbReference>
<dbReference type="GeneID" id="98308078"/>
<reference evidence="2 3" key="1">
    <citation type="journal article" date="2015" name="Genome Announc.">
        <title>Expanding the biotechnology potential of lactobacilli through comparative genomics of 213 strains and associated genera.</title>
        <authorList>
            <person name="Sun Z."/>
            <person name="Harris H.M."/>
            <person name="McCann A."/>
            <person name="Guo C."/>
            <person name="Argimon S."/>
            <person name="Zhang W."/>
            <person name="Yang X."/>
            <person name="Jeffery I.B."/>
            <person name="Cooney J.C."/>
            <person name="Kagawa T.F."/>
            <person name="Liu W."/>
            <person name="Song Y."/>
            <person name="Salvetti E."/>
            <person name="Wrobel A."/>
            <person name="Rasinkangas P."/>
            <person name="Parkhill J."/>
            <person name="Rea M.C."/>
            <person name="O'Sullivan O."/>
            <person name="Ritari J."/>
            <person name="Douillard F.P."/>
            <person name="Paul Ross R."/>
            <person name="Yang R."/>
            <person name="Briner A.E."/>
            <person name="Felis G.E."/>
            <person name="de Vos W.M."/>
            <person name="Barrangou R."/>
            <person name="Klaenhammer T.R."/>
            <person name="Caufield P.W."/>
            <person name="Cui Y."/>
            <person name="Zhang H."/>
            <person name="O'Toole P.W."/>
        </authorList>
    </citation>
    <scope>NUCLEOTIDE SEQUENCE [LARGE SCALE GENOMIC DNA]</scope>
    <source>
        <strain evidence="2 3">DSM 16230</strain>
    </source>
</reference>
<dbReference type="InterPro" id="IPR039422">
    <property type="entry name" value="MarR/SlyA-like"/>
</dbReference>
<keyword evidence="3" id="KW-1185">Reference proteome</keyword>
<sequence length="139" mass="15959">MERISQIFSELYDKVLIKYQNSPARSTAFPEMSANDEHYIDLLYTLKNATGTSFAIAAKISKPAATRIIQRFIAAGYLTKHPSKQDKRISYLTLTKAVRNHCRKNYQLFDSVFLECTAALTKEEQAQLQLLLRKINQKI</sequence>
<dbReference type="GO" id="GO:0003700">
    <property type="term" value="F:DNA-binding transcription factor activity"/>
    <property type="evidence" value="ECO:0007669"/>
    <property type="project" value="InterPro"/>
</dbReference>
<dbReference type="PRINTS" id="PR00598">
    <property type="entry name" value="HTHMARR"/>
</dbReference>
<dbReference type="EMBL" id="AZFQ01000036">
    <property type="protein sequence ID" value="KRL98840.1"/>
    <property type="molecule type" value="Genomic_DNA"/>
</dbReference>